<protein>
    <recommendedName>
        <fullName evidence="6">DDE-1 domain-containing protein</fullName>
    </recommendedName>
</protein>
<proteinExistence type="predicted"/>
<sequence>MDQVPRYFETEPKPTIATRSLREVLLRKGGSSYKRFTTTFSITAEGEFLKPHVLFSKLKNKPKLGDLEKDVMVDVNPTGMWNDSILLEHAKEVICSRSVTRFYRKPVLYIIDSYGCYVKLFNENLLQRYNIFVLLVPPPPI</sequence>
<dbReference type="EMBL" id="RCMI01000156">
    <property type="protein sequence ID" value="KAG2929580.1"/>
    <property type="molecule type" value="Genomic_DNA"/>
</dbReference>
<evidence type="ECO:0000313" key="1">
    <source>
        <dbReference type="EMBL" id="KAG2929580.1"/>
    </source>
</evidence>
<evidence type="ECO:0000313" key="4">
    <source>
        <dbReference type="EMBL" id="RAW30332.1"/>
    </source>
</evidence>
<dbReference type="Proteomes" id="UP000774804">
    <property type="component" value="Unassembled WGS sequence"/>
</dbReference>
<dbReference type="AlphaFoldDB" id="A0A329S3W3"/>
<evidence type="ECO:0008006" key="6">
    <source>
        <dbReference type="Google" id="ProtNLM"/>
    </source>
</evidence>
<dbReference type="EMBL" id="RCML01000065">
    <property type="protein sequence ID" value="KAG2994000.1"/>
    <property type="molecule type" value="Genomic_DNA"/>
</dbReference>
<dbReference type="Proteomes" id="UP000251314">
    <property type="component" value="Unassembled WGS sequence"/>
</dbReference>
<reference evidence="4 5" key="1">
    <citation type="submission" date="2018-01" db="EMBL/GenBank/DDBJ databases">
        <title>Draft genome of the strawberry crown rot pathogen Phytophthora cactorum.</title>
        <authorList>
            <person name="Armitage A.D."/>
            <person name="Lysoe E."/>
            <person name="Nellist C.F."/>
            <person name="Harrison R.J."/>
            <person name="Brurberg M.B."/>
        </authorList>
    </citation>
    <scope>NUCLEOTIDE SEQUENCE [LARGE SCALE GENOMIC DNA]</scope>
    <source>
        <strain evidence="4 5">10300</strain>
    </source>
</reference>
<dbReference type="Proteomes" id="UP000760860">
    <property type="component" value="Unassembled WGS sequence"/>
</dbReference>
<evidence type="ECO:0000313" key="5">
    <source>
        <dbReference type="Proteomes" id="UP000251314"/>
    </source>
</evidence>
<dbReference type="Proteomes" id="UP000697107">
    <property type="component" value="Unassembled WGS sequence"/>
</dbReference>
<dbReference type="EMBL" id="RCMV01000025">
    <property type="protein sequence ID" value="KAG3227895.1"/>
    <property type="molecule type" value="Genomic_DNA"/>
</dbReference>
<comment type="caution">
    <text evidence="4">The sequence shown here is derived from an EMBL/GenBank/DDBJ whole genome shotgun (WGS) entry which is preliminary data.</text>
</comment>
<gene>
    <name evidence="4" type="ORF">PC110_g13305</name>
    <name evidence="1" type="ORF">PC115_g6810</name>
    <name evidence="2" type="ORF">PC118_g3724</name>
    <name evidence="3" type="ORF">PC129_g1565</name>
</gene>
<organism evidence="4 5">
    <name type="scientific">Phytophthora cactorum</name>
    <dbReference type="NCBI Taxonomy" id="29920"/>
    <lineage>
        <taxon>Eukaryota</taxon>
        <taxon>Sar</taxon>
        <taxon>Stramenopiles</taxon>
        <taxon>Oomycota</taxon>
        <taxon>Peronosporomycetes</taxon>
        <taxon>Peronosporales</taxon>
        <taxon>Peronosporaceae</taxon>
        <taxon>Phytophthora</taxon>
    </lineage>
</organism>
<name>A0A329S3W3_9STRA</name>
<evidence type="ECO:0000313" key="3">
    <source>
        <dbReference type="EMBL" id="KAG3227895.1"/>
    </source>
</evidence>
<evidence type="ECO:0000313" key="2">
    <source>
        <dbReference type="EMBL" id="KAG2994000.1"/>
    </source>
</evidence>
<dbReference type="EMBL" id="MJFZ01000376">
    <property type="protein sequence ID" value="RAW30332.1"/>
    <property type="molecule type" value="Genomic_DNA"/>
</dbReference>
<reference evidence="3" key="2">
    <citation type="submission" date="2018-05" db="EMBL/GenBank/DDBJ databases">
        <title>Effector identification in a new, highly contiguous assembly of the strawberry crown rot pathogen Phytophthora cactorum.</title>
        <authorList>
            <person name="Armitage A.D."/>
            <person name="Nellist C.F."/>
            <person name="Bates H."/>
            <person name="Vickerstaff R.J."/>
            <person name="Harrison R.J."/>
        </authorList>
    </citation>
    <scope>NUCLEOTIDE SEQUENCE</scope>
    <source>
        <strain evidence="1">4032</strain>
        <strain evidence="2">P415</strain>
        <strain evidence="3">P421</strain>
    </source>
</reference>
<accession>A0A329S3W3</accession>
<keyword evidence="5" id="KW-1185">Reference proteome</keyword>
<dbReference type="VEuPathDB" id="FungiDB:PC110_g13305"/>
<dbReference type="OrthoDB" id="102364at2759"/>